<dbReference type="InterPro" id="IPR058627">
    <property type="entry name" value="MdtA-like_C"/>
</dbReference>
<organism evidence="8 9">
    <name type="scientific">Stenotrophomonas indicatrix</name>
    <dbReference type="NCBI Taxonomy" id="2045451"/>
    <lineage>
        <taxon>Bacteria</taxon>
        <taxon>Pseudomonadati</taxon>
        <taxon>Pseudomonadota</taxon>
        <taxon>Gammaproteobacteria</taxon>
        <taxon>Lysobacterales</taxon>
        <taxon>Lysobacteraceae</taxon>
        <taxon>Stenotrophomonas</taxon>
    </lineage>
</organism>
<accession>A0A1W1GVZ4</accession>
<proteinExistence type="inferred from homology"/>
<dbReference type="Pfam" id="PF25967">
    <property type="entry name" value="RND-MFP_C"/>
    <property type="match status" value="1"/>
</dbReference>
<dbReference type="PROSITE" id="PS51257">
    <property type="entry name" value="PROKAR_LIPOPROTEIN"/>
    <property type="match status" value="1"/>
</dbReference>
<dbReference type="GO" id="GO:0022857">
    <property type="term" value="F:transmembrane transporter activity"/>
    <property type="evidence" value="ECO:0007669"/>
    <property type="project" value="InterPro"/>
</dbReference>
<protein>
    <submittedName>
        <fullName evidence="8">Membrane fusion protein, multidrug efflux system</fullName>
    </submittedName>
</protein>
<evidence type="ECO:0000259" key="4">
    <source>
        <dbReference type="Pfam" id="PF25876"/>
    </source>
</evidence>
<feature type="signal peptide" evidence="3">
    <location>
        <begin position="1"/>
        <end position="22"/>
    </location>
</feature>
<evidence type="ECO:0000256" key="1">
    <source>
        <dbReference type="ARBA" id="ARBA00004519"/>
    </source>
</evidence>
<sequence length="382" mass="40865">MRTFRTPVALVAAFALAMTACSRPEPTVEAVPRVSVVTVGPQVVQRDDELPGRVAAVRTAQIRAQVGGIVQRRMFEQGAEVHAGEPLFQIDPAAFRADVDSALAALQRSEAALGRSRLQSQRLQALAAAQAVSQQHRDDASAEHEQARAAVNEARAILARRQLDLRYATVSAPIDGRIDQALVTEGALVGVADAEPMAVVQQIDQVYVDVRQPASQLQSLQRSAVDGELPVTIIGAAGTPLPERGRLLFSGVNVDARTGDVILRILVDNPERQLLPGMYVRARVPRGAPASALLLPQQAVLRSAGGQAYAWVIAADGKAVIRTLEVDGSVNRQWLVRHGLKAGEKVVVEGQERLQEGVLVDPRDWQVPVASASAPPTSERQG</sequence>
<comment type="similarity">
    <text evidence="2">Belongs to the membrane fusion protein (MFP) (TC 8.A.1) family.</text>
</comment>
<dbReference type="InterPro" id="IPR058624">
    <property type="entry name" value="MdtA-like_HH"/>
</dbReference>
<evidence type="ECO:0000259" key="7">
    <source>
        <dbReference type="Pfam" id="PF25967"/>
    </source>
</evidence>
<dbReference type="SUPFAM" id="SSF111369">
    <property type="entry name" value="HlyD-like secretion proteins"/>
    <property type="match status" value="1"/>
</dbReference>
<evidence type="ECO:0000313" key="8">
    <source>
        <dbReference type="EMBL" id="SLM23522.1"/>
    </source>
</evidence>
<evidence type="ECO:0000256" key="2">
    <source>
        <dbReference type="ARBA" id="ARBA00009477"/>
    </source>
</evidence>
<dbReference type="AlphaFoldDB" id="A0A1W1GVZ4"/>
<dbReference type="RefSeq" id="WP_032975505.1">
    <property type="nucleotide sequence ID" value="NZ_CP037883.1"/>
</dbReference>
<dbReference type="GO" id="GO:0046677">
    <property type="term" value="P:response to antibiotic"/>
    <property type="evidence" value="ECO:0007669"/>
    <property type="project" value="TreeGrafter"/>
</dbReference>
<dbReference type="GO" id="GO:0005886">
    <property type="term" value="C:plasma membrane"/>
    <property type="evidence" value="ECO:0007669"/>
    <property type="project" value="UniProtKB-SubCell"/>
</dbReference>
<dbReference type="Pfam" id="PF25917">
    <property type="entry name" value="BSH_RND"/>
    <property type="match status" value="1"/>
</dbReference>
<gene>
    <name evidence="8" type="ORF">SAMN04488690_1215</name>
</gene>
<dbReference type="Gene3D" id="1.10.287.470">
    <property type="entry name" value="Helix hairpin bin"/>
    <property type="match status" value="1"/>
</dbReference>
<feature type="domain" description="Multidrug resistance protein MdtA-like beta-barrel" evidence="6">
    <location>
        <begin position="206"/>
        <end position="285"/>
    </location>
</feature>
<dbReference type="Gene3D" id="2.40.420.20">
    <property type="match status" value="1"/>
</dbReference>
<dbReference type="GeneID" id="64104569"/>
<dbReference type="PANTHER" id="PTHR30158">
    <property type="entry name" value="ACRA/E-RELATED COMPONENT OF DRUG EFFLUX TRANSPORTER"/>
    <property type="match status" value="1"/>
</dbReference>
<dbReference type="Proteomes" id="UP000191133">
    <property type="component" value="Unassembled WGS sequence"/>
</dbReference>
<evidence type="ECO:0000259" key="6">
    <source>
        <dbReference type="Pfam" id="PF25944"/>
    </source>
</evidence>
<dbReference type="InterPro" id="IPR058625">
    <property type="entry name" value="MdtA-like_BSH"/>
</dbReference>
<dbReference type="NCBIfam" id="TIGR01730">
    <property type="entry name" value="RND_mfp"/>
    <property type="match status" value="1"/>
</dbReference>
<feature type="domain" description="Multidrug resistance protein MdtA-like C-terminal permuted SH3" evidence="7">
    <location>
        <begin position="292"/>
        <end position="352"/>
    </location>
</feature>
<dbReference type="InterPro" id="IPR006143">
    <property type="entry name" value="RND_pump_MFP"/>
</dbReference>
<evidence type="ECO:0000256" key="3">
    <source>
        <dbReference type="SAM" id="SignalP"/>
    </source>
</evidence>
<feature type="domain" description="Multidrug resistance protein MdtA-like alpha-helical hairpin" evidence="4">
    <location>
        <begin position="100"/>
        <end position="168"/>
    </location>
</feature>
<dbReference type="FunFam" id="2.40.420.20:FF:000001">
    <property type="entry name" value="Efflux RND transporter periplasmic adaptor subunit"/>
    <property type="match status" value="1"/>
</dbReference>
<evidence type="ECO:0000313" key="9">
    <source>
        <dbReference type="Proteomes" id="UP000191133"/>
    </source>
</evidence>
<dbReference type="Gene3D" id="2.40.30.170">
    <property type="match status" value="1"/>
</dbReference>
<dbReference type="EMBL" id="FWEU01000001">
    <property type="protein sequence ID" value="SLM23522.1"/>
    <property type="molecule type" value="Genomic_DNA"/>
</dbReference>
<dbReference type="Gene3D" id="2.40.50.100">
    <property type="match status" value="1"/>
</dbReference>
<dbReference type="InterPro" id="IPR058626">
    <property type="entry name" value="MdtA-like_b-barrel"/>
</dbReference>
<name>A0A1W1GVZ4_9GAMM</name>
<keyword evidence="3" id="KW-0732">Signal</keyword>
<dbReference type="PANTHER" id="PTHR30158:SF3">
    <property type="entry name" value="MULTIDRUG EFFLUX PUMP SUBUNIT ACRA-RELATED"/>
    <property type="match status" value="1"/>
</dbReference>
<feature type="chain" id="PRO_5010717149" evidence="3">
    <location>
        <begin position="23"/>
        <end position="382"/>
    </location>
</feature>
<feature type="domain" description="Multidrug resistance protein MdtA-like barrel-sandwich hybrid" evidence="5">
    <location>
        <begin position="58"/>
        <end position="201"/>
    </location>
</feature>
<comment type="subcellular location">
    <subcellularLocation>
        <location evidence="1">Cell inner membrane</location>
        <topology evidence="1">Lipid-anchor</topology>
    </subcellularLocation>
</comment>
<dbReference type="Pfam" id="PF25944">
    <property type="entry name" value="Beta-barrel_RND"/>
    <property type="match status" value="1"/>
</dbReference>
<dbReference type="Pfam" id="PF25876">
    <property type="entry name" value="HH_MFP_RND"/>
    <property type="match status" value="1"/>
</dbReference>
<reference evidence="9" key="1">
    <citation type="submission" date="2016-10" db="EMBL/GenBank/DDBJ databases">
        <authorList>
            <person name="Varghese N."/>
        </authorList>
    </citation>
    <scope>NUCLEOTIDE SEQUENCE [LARGE SCALE GENOMIC DNA]</scope>
    <source>
        <strain evidence="9">92MFCol6.1</strain>
    </source>
</reference>
<evidence type="ECO:0000259" key="5">
    <source>
        <dbReference type="Pfam" id="PF25917"/>
    </source>
</evidence>